<dbReference type="AlphaFoldDB" id="A0A0R3WDS1"/>
<keyword evidence="7" id="KW-1185">Reference proteome</keyword>
<evidence type="ECO:0000256" key="1">
    <source>
        <dbReference type="ARBA" id="ARBA00022723"/>
    </source>
</evidence>
<dbReference type="PROSITE" id="PS00028">
    <property type="entry name" value="ZINC_FINGER_C2H2_1"/>
    <property type="match status" value="2"/>
</dbReference>
<accession>A0A0R3WDS1</accession>
<dbReference type="InterPro" id="IPR003604">
    <property type="entry name" value="Matrin/U1-like-C_Znf_C2H2"/>
</dbReference>
<dbReference type="InterPro" id="IPR022755">
    <property type="entry name" value="Znf_C2H2_jaz"/>
</dbReference>
<dbReference type="Pfam" id="PF21884">
    <property type="entry name" value="ZUO1-like_ZHD"/>
    <property type="match status" value="1"/>
</dbReference>
<dbReference type="SUPFAM" id="SSF57667">
    <property type="entry name" value="beta-beta-alpha zinc fingers"/>
    <property type="match status" value="1"/>
</dbReference>
<keyword evidence="3" id="KW-0862">Zinc</keyword>
<dbReference type="GO" id="GO:0008270">
    <property type="term" value="F:zinc ion binding"/>
    <property type="evidence" value="ECO:0007669"/>
    <property type="project" value="UniProtKB-KW"/>
</dbReference>
<dbReference type="InterPro" id="IPR013087">
    <property type="entry name" value="Znf_C2H2_type"/>
</dbReference>
<dbReference type="Pfam" id="PF12171">
    <property type="entry name" value="zf-C2H2_jaz"/>
    <property type="match status" value="1"/>
</dbReference>
<dbReference type="PANTHER" id="PTHR44029:SF1">
    <property type="entry name" value="DNAJ HOMOLOG SUBFAMILY C MEMBER 21"/>
    <property type="match status" value="1"/>
</dbReference>
<dbReference type="EMBL" id="UYRS01018929">
    <property type="protein sequence ID" value="VDK41303.1"/>
    <property type="molecule type" value="Genomic_DNA"/>
</dbReference>
<feature type="compositionally biased region" description="Basic and acidic residues" evidence="4">
    <location>
        <begin position="386"/>
        <end position="406"/>
    </location>
</feature>
<dbReference type="SMART" id="SM00271">
    <property type="entry name" value="DnaJ"/>
    <property type="match status" value="1"/>
</dbReference>
<feature type="domain" description="J" evidence="5">
    <location>
        <begin position="3"/>
        <end position="78"/>
    </location>
</feature>
<keyword evidence="2" id="KW-0863">Zinc-finger</keyword>
<feature type="compositionally biased region" description="Basic and acidic residues" evidence="4">
    <location>
        <begin position="434"/>
        <end position="443"/>
    </location>
</feature>
<evidence type="ECO:0000259" key="5">
    <source>
        <dbReference type="PROSITE" id="PS50076"/>
    </source>
</evidence>
<feature type="region of interest" description="Disordered" evidence="4">
    <location>
        <begin position="304"/>
        <end position="328"/>
    </location>
</feature>
<dbReference type="InterPro" id="IPR001623">
    <property type="entry name" value="DnaJ_domain"/>
</dbReference>
<evidence type="ECO:0000256" key="2">
    <source>
        <dbReference type="ARBA" id="ARBA00022771"/>
    </source>
</evidence>
<name>A0A0R3WDS1_TAEAS</name>
<feature type="region of interest" description="Disordered" evidence="4">
    <location>
        <begin position="375"/>
        <end position="473"/>
    </location>
</feature>
<dbReference type="Gene3D" id="3.30.160.60">
    <property type="entry name" value="Classic Zinc Finger"/>
    <property type="match status" value="1"/>
</dbReference>
<dbReference type="CDD" id="cd06257">
    <property type="entry name" value="DnaJ"/>
    <property type="match status" value="1"/>
</dbReference>
<proteinExistence type="predicted"/>
<dbReference type="InterPro" id="IPR036869">
    <property type="entry name" value="J_dom_sf"/>
</dbReference>
<dbReference type="PROSITE" id="PS50076">
    <property type="entry name" value="DNAJ_2"/>
    <property type="match status" value="1"/>
</dbReference>
<dbReference type="STRING" id="60517.A0A0R3WDS1"/>
<dbReference type="PRINTS" id="PR00625">
    <property type="entry name" value="JDOMAIN"/>
</dbReference>
<organism evidence="8">
    <name type="scientific">Taenia asiatica</name>
    <name type="common">Asian tapeworm</name>
    <dbReference type="NCBI Taxonomy" id="60517"/>
    <lineage>
        <taxon>Eukaryota</taxon>
        <taxon>Metazoa</taxon>
        <taxon>Spiralia</taxon>
        <taxon>Lophotrochozoa</taxon>
        <taxon>Platyhelminthes</taxon>
        <taxon>Cestoda</taxon>
        <taxon>Eucestoda</taxon>
        <taxon>Cyclophyllidea</taxon>
        <taxon>Taeniidae</taxon>
        <taxon>Taenia</taxon>
    </lineage>
</organism>
<keyword evidence="1" id="KW-0479">Metal-binding</keyword>
<evidence type="ECO:0000256" key="3">
    <source>
        <dbReference type="ARBA" id="ARBA00022833"/>
    </source>
</evidence>
<feature type="region of interest" description="Disordered" evidence="4">
    <location>
        <begin position="245"/>
        <end position="266"/>
    </location>
</feature>
<dbReference type="WBParaSite" id="TASK_0000892401-mRNA-1">
    <property type="protein sequence ID" value="TASK_0000892401-mRNA-1"/>
    <property type="gene ID" value="TASK_0000892401"/>
</dbReference>
<gene>
    <name evidence="6" type="ORF">TASK_LOCUS8925</name>
</gene>
<dbReference type="InterPro" id="IPR054076">
    <property type="entry name" value="ZUO1-like_ZHD"/>
</dbReference>
<feature type="compositionally biased region" description="Acidic residues" evidence="4">
    <location>
        <begin position="319"/>
        <end position="328"/>
    </location>
</feature>
<dbReference type="PANTHER" id="PTHR44029">
    <property type="entry name" value="DNAJ HOMOLOG SUBFAMILY C MEMBER 21"/>
    <property type="match status" value="1"/>
</dbReference>
<evidence type="ECO:0000313" key="7">
    <source>
        <dbReference type="Proteomes" id="UP000282613"/>
    </source>
</evidence>
<dbReference type="Proteomes" id="UP000282613">
    <property type="component" value="Unassembled WGS sequence"/>
</dbReference>
<dbReference type="GO" id="GO:0003676">
    <property type="term" value="F:nucleic acid binding"/>
    <property type="evidence" value="ECO:0007669"/>
    <property type="project" value="InterPro"/>
</dbReference>
<reference evidence="8" key="1">
    <citation type="submission" date="2017-02" db="UniProtKB">
        <authorList>
            <consortium name="WormBaseParasite"/>
        </authorList>
    </citation>
    <scope>IDENTIFICATION</scope>
</reference>
<evidence type="ECO:0000256" key="4">
    <source>
        <dbReference type="SAM" id="MobiDB-lite"/>
    </source>
</evidence>
<dbReference type="InterPro" id="IPR036236">
    <property type="entry name" value="Znf_C2H2_sf"/>
</dbReference>
<dbReference type="SMART" id="SM00451">
    <property type="entry name" value="ZnF_U1"/>
    <property type="match status" value="1"/>
</dbReference>
<dbReference type="Pfam" id="PF00226">
    <property type="entry name" value="DnaJ"/>
    <property type="match status" value="1"/>
</dbReference>
<dbReference type="Gene3D" id="1.10.287.110">
    <property type="entry name" value="DnaJ domain"/>
    <property type="match status" value="1"/>
</dbReference>
<dbReference type="SMART" id="SM00355">
    <property type="entry name" value="ZnF_C2H2"/>
    <property type="match status" value="2"/>
</dbReference>
<reference evidence="6 7" key="2">
    <citation type="submission" date="2018-11" db="EMBL/GenBank/DDBJ databases">
        <authorList>
            <consortium name="Pathogen Informatics"/>
        </authorList>
    </citation>
    <scope>NUCLEOTIDE SEQUENCE [LARGE SCALE GENOMIC DNA]</scope>
</reference>
<sequence length="517" mass="59413">MRCFYEVLGLCFSSYDCTIGVERTANITELKKGYYRESLKWHPDKNPTEEATSRFQEIQEAYRVLSDAQERAWYDRHEDQILRGGQGGVAGDYKEERLDVFQFFSRSCFENFDDGPRGFYTVFRHAFEEIAAEERRANVECSTSSSEESTSFPTFGKSDSDYDSVVQPFYTFWEGFASRKSYSWVERYDTRRLSSRIERRAAETENRKAREAAKKERNEEVRQLVAYVRRRDKRLEAQRERLAAAAKHAHARNQEQASKARQRNAADLEKAWAHEMANGGLAAQWADEFEAELARIEAEMEGKNGRNHNALTTSGIDSSEGDDTDEEEKDNELYCFACDKSFASQAAKRNHEASKKHKKQVELLREALLEEERLAAEEAGSGTEQRIGKESSKNEEEIRPVDDVKLTKRAKQNRRRQRANQEVEEEVVLSEAPMNKDNDKNEAIEEAMGTNSPKKPKRKNKTKVPSQSLPNNAPNVCLICMEEFSSKNKLFSHIKVAGHAALKTAPKTMSKKNRNKR</sequence>
<dbReference type="GO" id="GO:0005737">
    <property type="term" value="C:cytoplasm"/>
    <property type="evidence" value="ECO:0007669"/>
    <property type="project" value="TreeGrafter"/>
</dbReference>
<protein>
    <submittedName>
        <fullName evidence="8">J domain-containing protein</fullName>
    </submittedName>
</protein>
<evidence type="ECO:0000313" key="6">
    <source>
        <dbReference type="EMBL" id="VDK41303.1"/>
    </source>
</evidence>
<dbReference type="SUPFAM" id="SSF46565">
    <property type="entry name" value="Chaperone J-domain"/>
    <property type="match status" value="1"/>
</dbReference>
<feature type="compositionally biased region" description="Basic residues" evidence="4">
    <location>
        <begin position="407"/>
        <end position="418"/>
    </location>
</feature>
<dbReference type="OrthoDB" id="552049at2759"/>
<dbReference type="InterPro" id="IPR051964">
    <property type="entry name" value="Chaperone_stress_response"/>
</dbReference>
<evidence type="ECO:0000313" key="8">
    <source>
        <dbReference type="WBParaSite" id="TASK_0000892401-mRNA-1"/>
    </source>
</evidence>